<dbReference type="EMBL" id="CP011388">
    <property type="protein sequence ID" value="ANE47141.1"/>
    <property type="molecule type" value="Genomic_DNA"/>
</dbReference>
<keyword evidence="2" id="KW-1185">Reference proteome</keyword>
<reference evidence="1 2" key="1">
    <citation type="submission" date="2015-01" db="EMBL/GenBank/DDBJ databases">
        <title>Paenibacillus swuensis/DY6/whole genome sequencing.</title>
        <authorList>
            <person name="Kim M.K."/>
            <person name="Srinivasan S."/>
            <person name="Lee J.-J."/>
        </authorList>
    </citation>
    <scope>NUCLEOTIDE SEQUENCE [LARGE SCALE GENOMIC DNA]</scope>
    <source>
        <strain evidence="1 2">DY6</strain>
    </source>
</reference>
<dbReference type="Proteomes" id="UP000076927">
    <property type="component" value="Chromosome"/>
</dbReference>
<dbReference type="PROSITE" id="PS51257">
    <property type="entry name" value="PROKAR_LIPOPROTEIN"/>
    <property type="match status" value="1"/>
</dbReference>
<dbReference type="AlphaFoldDB" id="A0A172TJB2"/>
<proteinExistence type="predicted"/>
<name>A0A172TJB2_9BACL</name>
<protein>
    <submittedName>
        <fullName evidence="1">Uncharacterized protein</fullName>
    </submittedName>
</protein>
<organism evidence="1 2">
    <name type="scientific">Paenibacillus swuensis</name>
    <dbReference type="NCBI Taxonomy" id="1178515"/>
    <lineage>
        <taxon>Bacteria</taxon>
        <taxon>Bacillati</taxon>
        <taxon>Bacillota</taxon>
        <taxon>Bacilli</taxon>
        <taxon>Bacillales</taxon>
        <taxon>Paenibacillaceae</taxon>
        <taxon>Paenibacillus</taxon>
    </lineage>
</organism>
<sequence length="194" mass="22583">MKASAYGITLLTAIMITGCEVSGFATEAREQKIEQSATQIQKSEETKEPKRFSYLDQLPPTKIEAYQQFLKDRNLIHFEDFSPEDIFTTYLHAVAEDEFSVIYHLSYHNGSSPKYQDFKEIYNKHLKRNFRDLAFNYRYFDSLEIQDDMVTEHQVAVTITAGVGNFTSSDIYGLKKENKVWKMDVHHLVAKKLF</sequence>
<evidence type="ECO:0000313" key="1">
    <source>
        <dbReference type="EMBL" id="ANE47141.1"/>
    </source>
</evidence>
<dbReference type="PATRIC" id="fig|1178515.4.peg.2745"/>
<evidence type="ECO:0000313" key="2">
    <source>
        <dbReference type="Proteomes" id="UP000076927"/>
    </source>
</evidence>
<dbReference type="STRING" id="1178515.SY83_13695"/>
<dbReference type="RefSeq" id="WP_068607377.1">
    <property type="nucleotide sequence ID" value="NZ_CP011388.1"/>
</dbReference>
<dbReference type="KEGG" id="pswu:SY83_13695"/>
<dbReference type="OrthoDB" id="2970464at2"/>
<gene>
    <name evidence="1" type="ORF">SY83_13695</name>
</gene>
<accession>A0A172TJB2</accession>